<accession>A0AAV6YD66</accession>
<sequence length="616" mass="69922">MSKKFILSFSTLSILILTCRAQNNSSCISSSCGNIQISYPFRLRNDPRNCGHPDPIFTLECHENRTIIMNSISPYLVQSITYSNFSIRLSDPGLDIHNVSSCPTYSSIDNTFSSRYMFRVSSSSIFITFLNCLSSLSDPLYIENPFCGNTSGFFTMSRVFSYVTVGSILVSDLDESCAFDTMIEASSPNPKKDSSNYSYSEIHDLLAYGVELSWFQAMCGECEESKGTCNLEDDKIRCRHYCDEHTPFSELSFRCKFLYYLPYIFFVGLAIGGFIGLRFVFGIPYLIGLVIYKSRRRRSSMKESETIEELLRYQINLIPIKYTYDEIKKMTNNFKTKLGEGPHGTVYKGRLRSGPFVAVKMLINASISDKDYISYISEISKIHHPNVVKLIGFCIEGSKRALVHDLKADGSIAKYRTSLSYKEIFKISLGIARGIEFLHGKRMCHLGIKPENVLLGDSFNPEISDSRLGKLYLSDEHRAKDIGKMGFISPEVFYKNIGEISDKSDVYSFGMMMLEMVATIKSLNLNGNGSSDIYFPWWIYRKVSEEKDDLVIGDDEEQEDEMKMVKKMVLVALCCIQINPGDRPSMKEVVAMLEGGVEVLQVPPRPFQREMDEEIM</sequence>
<dbReference type="EC" id="2.7.11.1" evidence="2"/>
<keyword evidence="7 11" id="KW-0472">Membrane</keyword>
<feature type="chain" id="PRO_5043574496" description="non-specific serine/threonine protein kinase" evidence="12">
    <location>
        <begin position="22"/>
        <end position="616"/>
    </location>
</feature>
<keyword evidence="8" id="KW-0325">Glycoprotein</keyword>
<keyword evidence="3" id="KW-0808">Transferase</keyword>
<keyword evidence="6 11" id="KW-1133">Transmembrane helix</keyword>
<dbReference type="Gene3D" id="3.30.200.20">
    <property type="entry name" value="Phosphorylase Kinase, domain 1"/>
    <property type="match status" value="1"/>
</dbReference>
<evidence type="ECO:0000256" key="2">
    <source>
        <dbReference type="ARBA" id="ARBA00012513"/>
    </source>
</evidence>
<protein>
    <recommendedName>
        <fullName evidence="2">non-specific serine/threonine protein kinase</fullName>
        <ecNumber evidence="2">2.7.11.1</ecNumber>
    </recommendedName>
</protein>
<dbReference type="PANTHER" id="PTHR27009">
    <property type="entry name" value="RUST RESISTANCE KINASE LR10-RELATED"/>
    <property type="match status" value="1"/>
</dbReference>
<evidence type="ECO:0000256" key="1">
    <source>
        <dbReference type="ARBA" id="ARBA00004479"/>
    </source>
</evidence>
<dbReference type="Pfam" id="PF07714">
    <property type="entry name" value="PK_Tyr_Ser-Thr"/>
    <property type="match status" value="1"/>
</dbReference>
<feature type="domain" description="Protein kinase" evidence="13">
    <location>
        <begin position="332"/>
        <end position="600"/>
    </location>
</feature>
<dbReference type="GO" id="GO:0004674">
    <property type="term" value="F:protein serine/threonine kinase activity"/>
    <property type="evidence" value="ECO:0007669"/>
    <property type="project" value="UniProtKB-KW"/>
</dbReference>
<evidence type="ECO:0000256" key="5">
    <source>
        <dbReference type="ARBA" id="ARBA00022729"/>
    </source>
</evidence>
<evidence type="ECO:0000256" key="8">
    <source>
        <dbReference type="ARBA" id="ARBA00023180"/>
    </source>
</evidence>
<evidence type="ECO:0000256" key="11">
    <source>
        <dbReference type="SAM" id="Phobius"/>
    </source>
</evidence>
<dbReference type="PROSITE" id="PS50011">
    <property type="entry name" value="PROTEIN_KINASE_DOM"/>
    <property type="match status" value="1"/>
</dbReference>
<comment type="catalytic activity">
    <reaction evidence="10">
        <text>L-seryl-[protein] + ATP = O-phospho-L-seryl-[protein] + ADP + H(+)</text>
        <dbReference type="Rhea" id="RHEA:17989"/>
        <dbReference type="Rhea" id="RHEA-COMP:9863"/>
        <dbReference type="Rhea" id="RHEA-COMP:11604"/>
        <dbReference type="ChEBI" id="CHEBI:15378"/>
        <dbReference type="ChEBI" id="CHEBI:29999"/>
        <dbReference type="ChEBI" id="CHEBI:30616"/>
        <dbReference type="ChEBI" id="CHEBI:83421"/>
        <dbReference type="ChEBI" id="CHEBI:456216"/>
        <dbReference type="EC" id="2.7.11.1"/>
    </reaction>
</comment>
<dbReference type="InterPro" id="IPR025287">
    <property type="entry name" value="WAK_GUB"/>
</dbReference>
<keyword evidence="15" id="KW-1185">Reference proteome</keyword>
<dbReference type="Pfam" id="PF13947">
    <property type="entry name" value="GUB_WAK_bind"/>
    <property type="match status" value="1"/>
</dbReference>
<evidence type="ECO:0000313" key="15">
    <source>
        <dbReference type="Proteomes" id="UP000826271"/>
    </source>
</evidence>
<dbReference type="AlphaFoldDB" id="A0AAV6YD66"/>
<gene>
    <name evidence="14" type="ORF">BUALT_Bualt01G0079100</name>
</gene>
<keyword evidence="3" id="KW-0418">Kinase</keyword>
<name>A0AAV6YD66_9LAMI</name>
<feature type="signal peptide" evidence="12">
    <location>
        <begin position="1"/>
        <end position="21"/>
    </location>
</feature>
<evidence type="ECO:0000256" key="4">
    <source>
        <dbReference type="ARBA" id="ARBA00022692"/>
    </source>
</evidence>
<dbReference type="InterPro" id="IPR045874">
    <property type="entry name" value="LRK10/LRL21-25-like"/>
</dbReference>
<dbReference type="Gene3D" id="1.10.510.10">
    <property type="entry name" value="Transferase(Phosphotransferase) domain 1"/>
    <property type="match status" value="1"/>
</dbReference>
<dbReference type="Pfam" id="PF14380">
    <property type="entry name" value="WAK_assoc"/>
    <property type="match status" value="1"/>
</dbReference>
<dbReference type="GO" id="GO:0030247">
    <property type="term" value="F:polysaccharide binding"/>
    <property type="evidence" value="ECO:0007669"/>
    <property type="project" value="InterPro"/>
</dbReference>
<keyword evidence="3" id="KW-0723">Serine/threonine-protein kinase</keyword>
<feature type="transmembrane region" description="Helical" evidence="11">
    <location>
        <begin position="259"/>
        <end position="292"/>
    </location>
</feature>
<dbReference type="GO" id="GO:0005524">
    <property type="term" value="F:ATP binding"/>
    <property type="evidence" value="ECO:0007669"/>
    <property type="project" value="InterPro"/>
</dbReference>
<evidence type="ECO:0000256" key="9">
    <source>
        <dbReference type="ARBA" id="ARBA00047899"/>
    </source>
</evidence>
<evidence type="ECO:0000256" key="10">
    <source>
        <dbReference type="ARBA" id="ARBA00048679"/>
    </source>
</evidence>
<dbReference type="InterPro" id="IPR011009">
    <property type="entry name" value="Kinase-like_dom_sf"/>
</dbReference>
<comment type="caution">
    <text evidence="14">The sequence shown here is derived from an EMBL/GenBank/DDBJ whole genome shotgun (WGS) entry which is preliminary data.</text>
</comment>
<dbReference type="GO" id="GO:0016020">
    <property type="term" value="C:membrane"/>
    <property type="evidence" value="ECO:0007669"/>
    <property type="project" value="UniProtKB-SubCell"/>
</dbReference>
<reference evidence="14" key="1">
    <citation type="submission" date="2019-10" db="EMBL/GenBank/DDBJ databases">
        <authorList>
            <person name="Zhang R."/>
            <person name="Pan Y."/>
            <person name="Wang J."/>
            <person name="Ma R."/>
            <person name="Yu S."/>
        </authorList>
    </citation>
    <scope>NUCLEOTIDE SEQUENCE</scope>
    <source>
        <strain evidence="14">LA-IB0</strain>
        <tissue evidence="14">Leaf</tissue>
    </source>
</reference>
<organism evidence="14 15">
    <name type="scientific">Buddleja alternifolia</name>
    <dbReference type="NCBI Taxonomy" id="168488"/>
    <lineage>
        <taxon>Eukaryota</taxon>
        <taxon>Viridiplantae</taxon>
        <taxon>Streptophyta</taxon>
        <taxon>Embryophyta</taxon>
        <taxon>Tracheophyta</taxon>
        <taxon>Spermatophyta</taxon>
        <taxon>Magnoliopsida</taxon>
        <taxon>eudicotyledons</taxon>
        <taxon>Gunneridae</taxon>
        <taxon>Pentapetalae</taxon>
        <taxon>asterids</taxon>
        <taxon>lamiids</taxon>
        <taxon>Lamiales</taxon>
        <taxon>Scrophulariaceae</taxon>
        <taxon>Buddlejeae</taxon>
        <taxon>Buddleja</taxon>
    </lineage>
</organism>
<evidence type="ECO:0000256" key="12">
    <source>
        <dbReference type="SAM" id="SignalP"/>
    </source>
</evidence>
<evidence type="ECO:0000256" key="3">
    <source>
        <dbReference type="ARBA" id="ARBA00022527"/>
    </source>
</evidence>
<evidence type="ECO:0000256" key="6">
    <source>
        <dbReference type="ARBA" id="ARBA00022989"/>
    </source>
</evidence>
<dbReference type="Proteomes" id="UP000826271">
    <property type="component" value="Unassembled WGS sequence"/>
</dbReference>
<evidence type="ECO:0000259" key="13">
    <source>
        <dbReference type="PROSITE" id="PS50011"/>
    </source>
</evidence>
<evidence type="ECO:0000256" key="7">
    <source>
        <dbReference type="ARBA" id="ARBA00023136"/>
    </source>
</evidence>
<proteinExistence type="predicted"/>
<dbReference type="SUPFAM" id="SSF56112">
    <property type="entry name" value="Protein kinase-like (PK-like)"/>
    <property type="match status" value="1"/>
</dbReference>
<dbReference type="EMBL" id="WHWC01000001">
    <property type="protein sequence ID" value="KAG8390397.1"/>
    <property type="molecule type" value="Genomic_DNA"/>
</dbReference>
<comment type="subcellular location">
    <subcellularLocation>
        <location evidence="1">Membrane</location>
        <topology evidence="1">Single-pass type I membrane protein</topology>
    </subcellularLocation>
</comment>
<dbReference type="PROSITE" id="PS51257">
    <property type="entry name" value="PROKAR_LIPOPROTEIN"/>
    <property type="match status" value="1"/>
</dbReference>
<dbReference type="InterPro" id="IPR001245">
    <property type="entry name" value="Ser-Thr/Tyr_kinase_cat_dom"/>
</dbReference>
<evidence type="ECO:0000313" key="14">
    <source>
        <dbReference type="EMBL" id="KAG8390397.1"/>
    </source>
</evidence>
<keyword evidence="4 11" id="KW-0812">Transmembrane</keyword>
<keyword evidence="5 12" id="KW-0732">Signal</keyword>
<dbReference type="InterPro" id="IPR000719">
    <property type="entry name" value="Prot_kinase_dom"/>
</dbReference>
<comment type="catalytic activity">
    <reaction evidence="9">
        <text>L-threonyl-[protein] + ATP = O-phospho-L-threonyl-[protein] + ADP + H(+)</text>
        <dbReference type="Rhea" id="RHEA:46608"/>
        <dbReference type="Rhea" id="RHEA-COMP:11060"/>
        <dbReference type="Rhea" id="RHEA-COMP:11605"/>
        <dbReference type="ChEBI" id="CHEBI:15378"/>
        <dbReference type="ChEBI" id="CHEBI:30013"/>
        <dbReference type="ChEBI" id="CHEBI:30616"/>
        <dbReference type="ChEBI" id="CHEBI:61977"/>
        <dbReference type="ChEBI" id="CHEBI:456216"/>
        <dbReference type="EC" id="2.7.11.1"/>
    </reaction>
</comment>
<dbReference type="InterPro" id="IPR032872">
    <property type="entry name" value="WAK_assoc_C"/>
</dbReference>